<evidence type="ECO:0000259" key="3">
    <source>
        <dbReference type="PROSITE" id="PS50222"/>
    </source>
</evidence>
<dbReference type="InterPro" id="IPR018247">
    <property type="entry name" value="EF_Hand_1_Ca_BS"/>
</dbReference>
<dbReference type="AlphaFoldDB" id="A0A7J6UJC8"/>
<dbReference type="SUPFAM" id="SSF47473">
    <property type="entry name" value="EF-hand"/>
    <property type="match status" value="1"/>
</dbReference>
<protein>
    <recommendedName>
        <fullName evidence="3">EF-hand domain-containing protein</fullName>
    </recommendedName>
</protein>
<dbReference type="Pfam" id="PF13499">
    <property type="entry name" value="EF-hand_7"/>
    <property type="match status" value="1"/>
</dbReference>
<dbReference type="Proteomes" id="UP000553632">
    <property type="component" value="Unassembled WGS sequence"/>
</dbReference>
<evidence type="ECO:0000256" key="1">
    <source>
        <dbReference type="ARBA" id="ARBA00022837"/>
    </source>
</evidence>
<gene>
    <name evidence="4" type="ORF">FOZ63_005245</name>
</gene>
<sequence>MKPRALPFPIVLLMWRWDGYFVRAERVSDEMYTEHFKSADINGDGFIDMQEVRSMLLKIGGENWRTTERSMYDSLKKFDANSDGLISLEEYIDAFLTDTA</sequence>
<organism evidence="4 5">
    <name type="scientific">Perkinsus olseni</name>
    <name type="common">Perkinsus atlanticus</name>
    <dbReference type="NCBI Taxonomy" id="32597"/>
    <lineage>
        <taxon>Eukaryota</taxon>
        <taxon>Sar</taxon>
        <taxon>Alveolata</taxon>
        <taxon>Perkinsozoa</taxon>
        <taxon>Perkinsea</taxon>
        <taxon>Perkinsida</taxon>
        <taxon>Perkinsidae</taxon>
        <taxon>Perkinsus</taxon>
    </lineage>
</organism>
<dbReference type="InterPro" id="IPR002048">
    <property type="entry name" value="EF_hand_dom"/>
</dbReference>
<name>A0A7J6UJC8_PEROL</name>
<accession>A0A7J6UJC8</accession>
<evidence type="ECO:0000313" key="4">
    <source>
        <dbReference type="EMBL" id="KAF4757303.1"/>
    </source>
</evidence>
<dbReference type="GO" id="GO:0005509">
    <property type="term" value="F:calcium ion binding"/>
    <property type="evidence" value="ECO:0007669"/>
    <property type="project" value="InterPro"/>
</dbReference>
<feature type="signal peptide" evidence="2">
    <location>
        <begin position="1"/>
        <end position="24"/>
    </location>
</feature>
<feature type="domain" description="EF-hand" evidence="3">
    <location>
        <begin position="27"/>
        <end position="62"/>
    </location>
</feature>
<evidence type="ECO:0000256" key="2">
    <source>
        <dbReference type="SAM" id="SignalP"/>
    </source>
</evidence>
<dbReference type="Gene3D" id="1.10.238.10">
    <property type="entry name" value="EF-hand"/>
    <property type="match status" value="1"/>
</dbReference>
<dbReference type="PROSITE" id="PS50222">
    <property type="entry name" value="EF_HAND_2"/>
    <property type="match status" value="1"/>
</dbReference>
<dbReference type="InterPro" id="IPR011992">
    <property type="entry name" value="EF-hand-dom_pair"/>
</dbReference>
<keyword evidence="2" id="KW-0732">Signal</keyword>
<comment type="caution">
    <text evidence="4">The sequence shown here is derived from an EMBL/GenBank/DDBJ whole genome shotgun (WGS) entry which is preliminary data.</text>
</comment>
<dbReference type="PROSITE" id="PS00018">
    <property type="entry name" value="EF_HAND_1"/>
    <property type="match status" value="2"/>
</dbReference>
<feature type="chain" id="PRO_5029792731" description="EF-hand domain-containing protein" evidence="2">
    <location>
        <begin position="25"/>
        <end position="100"/>
    </location>
</feature>
<reference evidence="4 5" key="1">
    <citation type="submission" date="2020-04" db="EMBL/GenBank/DDBJ databases">
        <title>Perkinsus olseni comparative genomics.</title>
        <authorList>
            <person name="Bogema D.R."/>
        </authorList>
    </citation>
    <scope>NUCLEOTIDE SEQUENCE [LARGE SCALE GENOMIC DNA]</scope>
    <source>
        <strain evidence="4 5">ATCC PRA-207</strain>
    </source>
</reference>
<keyword evidence="1" id="KW-0106">Calcium</keyword>
<proteinExistence type="predicted"/>
<evidence type="ECO:0000313" key="5">
    <source>
        <dbReference type="Proteomes" id="UP000553632"/>
    </source>
</evidence>
<dbReference type="EMBL" id="JABANO010002801">
    <property type="protein sequence ID" value="KAF4757303.1"/>
    <property type="molecule type" value="Genomic_DNA"/>
</dbReference>
<keyword evidence="5" id="KW-1185">Reference proteome</keyword>
<dbReference type="SMART" id="SM00054">
    <property type="entry name" value="EFh"/>
    <property type="match status" value="2"/>
</dbReference>